<dbReference type="InterPro" id="IPR023122">
    <property type="entry name" value="NE1680-like_sf"/>
</dbReference>
<sequence length="89" mass="10043">MEIEVYDTYGTSEKRNKIHFDVMLPIGGNEGKATSYAKDFINKIAESTDSIKLESCKFCHTEEAKSNVSEKVEKDGYCIVPIENCPNPY</sequence>
<evidence type="ECO:0000313" key="1">
    <source>
        <dbReference type="EMBL" id="SVA64911.1"/>
    </source>
</evidence>
<accession>A0A381XKB8</accession>
<dbReference type="Gene3D" id="3.10.510.10">
    <property type="entry name" value="NE1680-like"/>
    <property type="match status" value="1"/>
</dbReference>
<evidence type="ECO:0008006" key="2">
    <source>
        <dbReference type="Google" id="ProtNLM"/>
    </source>
</evidence>
<reference evidence="1" key="1">
    <citation type="submission" date="2018-05" db="EMBL/GenBank/DDBJ databases">
        <authorList>
            <person name="Lanie J.A."/>
            <person name="Ng W.-L."/>
            <person name="Kazmierczak K.M."/>
            <person name="Andrzejewski T.M."/>
            <person name="Davidsen T.M."/>
            <person name="Wayne K.J."/>
            <person name="Tettelin H."/>
            <person name="Glass J.I."/>
            <person name="Rusch D."/>
            <person name="Podicherti R."/>
            <person name="Tsui H.-C.T."/>
            <person name="Winkler M.E."/>
        </authorList>
    </citation>
    <scope>NUCLEOTIDE SEQUENCE</scope>
</reference>
<dbReference type="EMBL" id="UINC01015409">
    <property type="protein sequence ID" value="SVA64911.1"/>
    <property type="molecule type" value="Genomic_DNA"/>
</dbReference>
<dbReference type="InterPro" id="IPR018592">
    <property type="entry name" value="DUF2024"/>
</dbReference>
<name>A0A381XKB8_9ZZZZ</name>
<dbReference type="AlphaFoldDB" id="A0A381XKB8"/>
<dbReference type="SUPFAM" id="SSF160766">
    <property type="entry name" value="NE1680-like"/>
    <property type="match status" value="1"/>
</dbReference>
<dbReference type="Pfam" id="PF09630">
    <property type="entry name" value="DUF2024"/>
    <property type="match status" value="1"/>
</dbReference>
<organism evidence="1">
    <name type="scientific">marine metagenome</name>
    <dbReference type="NCBI Taxonomy" id="408172"/>
    <lineage>
        <taxon>unclassified sequences</taxon>
        <taxon>metagenomes</taxon>
        <taxon>ecological metagenomes</taxon>
    </lineage>
</organism>
<proteinExistence type="predicted"/>
<gene>
    <name evidence="1" type="ORF">METZ01_LOCUS117765</name>
</gene>
<protein>
    <recommendedName>
        <fullName evidence="2">DUF2024 domain-containing protein</fullName>
    </recommendedName>
</protein>